<accession>A0ABP7ZR48</accession>
<reference evidence="7" key="1">
    <citation type="journal article" date="2019" name="Int. J. Syst. Evol. Microbiol.">
        <title>The Global Catalogue of Microorganisms (GCM) 10K type strain sequencing project: providing services to taxonomists for standard genome sequencing and annotation.</title>
        <authorList>
            <consortium name="The Broad Institute Genomics Platform"/>
            <consortium name="The Broad Institute Genome Sequencing Center for Infectious Disease"/>
            <person name="Wu L."/>
            <person name="Ma J."/>
        </authorList>
    </citation>
    <scope>NUCLEOTIDE SEQUENCE [LARGE SCALE GENOMIC DNA]</scope>
    <source>
        <strain evidence="7">JCM 17591</strain>
    </source>
</reference>
<evidence type="ECO:0000256" key="2">
    <source>
        <dbReference type="ARBA" id="ARBA00022737"/>
    </source>
</evidence>
<protein>
    <submittedName>
        <fullName evidence="6">ABC transporter ATP-binding protein</fullName>
    </submittedName>
</protein>
<dbReference type="CDD" id="cd03216">
    <property type="entry name" value="ABC_Carb_Monos_I"/>
    <property type="match status" value="1"/>
</dbReference>
<keyword evidence="7" id="KW-1185">Reference proteome</keyword>
<dbReference type="Proteomes" id="UP001501079">
    <property type="component" value="Unassembled WGS sequence"/>
</dbReference>
<dbReference type="InterPro" id="IPR027417">
    <property type="entry name" value="P-loop_NTPase"/>
</dbReference>
<dbReference type="InterPro" id="IPR003593">
    <property type="entry name" value="AAA+_ATPase"/>
</dbReference>
<feature type="domain" description="ABC transporter" evidence="5">
    <location>
        <begin position="8"/>
        <end position="240"/>
    </location>
</feature>
<dbReference type="PROSITE" id="PS50893">
    <property type="entry name" value="ABC_TRANSPORTER_2"/>
    <property type="match status" value="2"/>
</dbReference>
<keyword evidence="4 6" id="KW-0067">ATP-binding</keyword>
<comment type="caution">
    <text evidence="6">The sequence shown here is derived from an EMBL/GenBank/DDBJ whole genome shotgun (WGS) entry which is preliminary data.</text>
</comment>
<evidence type="ECO:0000313" key="7">
    <source>
        <dbReference type="Proteomes" id="UP001501079"/>
    </source>
</evidence>
<dbReference type="GO" id="GO:0005524">
    <property type="term" value="F:ATP binding"/>
    <property type="evidence" value="ECO:0007669"/>
    <property type="project" value="UniProtKB-KW"/>
</dbReference>
<organism evidence="6 7">
    <name type="scientific">Gryllotalpicola koreensis</name>
    <dbReference type="NCBI Taxonomy" id="993086"/>
    <lineage>
        <taxon>Bacteria</taxon>
        <taxon>Bacillati</taxon>
        <taxon>Actinomycetota</taxon>
        <taxon>Actinomycetes</taxon>
        <taxon>Micrococcales</taxon>
        <taxon>Microbacteriaceae</taxon>
        <taxon>Gryllotalpicola</taxon>
    </lineage>
</organism>
<gene>
    <name evidence="6" type="ORF">GCM10022287_03540</name>
</gene>
<dbReference type="PROSITE" id="PS00211">
    <property type="entry name" value="ABC_TRANSPORTER_1"/>
    <property type="match status" value="1"/>
</dbReference>
<dbReference type="SUPFAM" id="SSF52540">
    <property type="entry name" value="P-loop containing nucleoside triphosphate hydrolases"/>
    <property type="match status" value="2"/>
</dbReference>
<sequence>MSSSTGVVALKGITKAFPGVVANDNISLDIHSGQVHCLLGENGAGKSTLISILAGLQLPDAGTIEIDGTPVVIGSPKTAVKHGIGVVHQHSTLVPSLTVLENLMLGETGLRLQEKRARARLEELSGLLGASIDPRLLASDLGLGQQQQVEIAKAMWAGSRLLILDEPTSMLTPSAIENLAESIDRLKHQGLAVVFITHKLREAHQMGDCVTVLRSGRKVGFLSPEQMSGFTEEQAQAEILRAMFGDDLSAAGGLDEAADLAGASEATREVAAIDIDEHPVILELDGVTSSGRTMDVMVHDVSLQLHQGEILGVAGIDGHGQTGLAEVVAGQRAATQGAVRFDGADITKLGVRERQELGARYVTDDRLHEGTVGNLSVALNLVLKRIGKPPFWRFGQINRSAVNAEARRLIDQYTIRTPSPATRAAALSGGNIQKILLARELGDGARVLVVNKPTYGLDLKTVRLVHELLRSFAARGGAVLLISTEMDEIVELSHRVSVISKGRIVGHVDNNGSGTAEKVGQLMIGGGNDD</sequence>
<dbReference type="SMART" id="SM00382">
    <property type="entry name" value="AAA"/>
    <property type="match status" value="1"/>
</dbReference>
<evidence type="ECO:0000256" key="3">
    <source>
        <dbReference type="ARBA" id="ARBA00022741"/>
    </source>
</evidence>
<dbReference type="Gene3D" id="3.40.50.300">
    <property type="entry name" value="P-loop containing nucleotide triphosphate hydrolases"/>
    <property type="match status" value="2"/>
</dbReference>
<keyword evidence="2" id="KW-0677">Repeat</keyword>
<dbReference type="InterPro" id="IPR003439">
    <property type="entry name" value="ABC_transporter-like_ATP-bd"/>
</dbReference>
<proteinExistence type="predicted"/>
<dbReference type="InterPro" id="IPR050107">
    <property type="entry name" value="ABC_carbohydrate_import_ATPase"/>
</dbReference>
<dbReference type="CDD" id="cd03215">
    <property type="entry name" value="ABC_Carb_Monos_II"/>
    <property type="match status" value="1"/>
</dbReference>
<keyword evidence="3" id="KW-0547">Nucleotide-binding</keyword>
<name>A0ABP7ZR48_9MICO</name>
<keyword evidence="1" id="KW-0813">Transport</keyword>
<dbReference type="PANTHER" id="PTHR43790">
    <property type="entry name" value="CARBOHYDRATE TRANSPORT ATP-BINDING PROTEIN MG119-RELATED"/>
    <property type="match status" value="1"/>
</dbReference>
<evidence type="ECO:0000259" key="5">
    <source>
        <dbReference type="PROSITE" id="PS50893"/>
    </source>
</evidence>
<evidence type="ECO:0000256" key="4">
    <source>
        <dbReference type="ARBA" id="ARBA00022840"/>
    </source>
</evidence>
<dbReference type="PANTHER" id="PTHR43790:SF9">
    <property type="entry name" value="GALACTOFURANOSE TRANSPORTER ATP-BINDING PROTEIN YTFR"/>
    <property type="match status" value="1"/>
</dbReference>
<dbReference type="InterPro" id="IPR017871">
    <property type="entry name" value="ABC_transporter-like_CS"/>
</dbReference>
<evidence type="ECO:0000256" key="1">
    <source>
        <dbReference type="ARBA" id="ARBA00022448"/>
    </source>
</evidence>
<dbReference type="Pfam" id="PF00005">
    <property type="entry name" value="ABC_tran"/>
    <property type="match status" value="2"/>
</dbReference>
<dbReference type="RefSeq" id="WP_344751550.1">
    <property type="nucleotide sequence ID" value="NZ_BAABBW010000001.1"/>
</dbReference>
<dbReference type="EMBL" id="BAABBW010000001">
    <property type="protein sequence ID" value="GAA4168474.1"/>
    <property type="molecule type" value="Genomic_DNA"/>
</dbReference>
<evidence type="ECO:0000313" key="6">
    <source>
        <dbReference type="EMBL" id="GAA4168474.1"/>
    </source>
</evidence>
<feature type="domain" description="ABC transporter" evidence="5">
    <location>
        <begin position="282"/>
        <end position="526"/>
    </location>
</feature>